<accession>A0A139HAU3</accession>
<evidence type="ECO:0000313" key="3">
    <source>
        <dbReference type="Proteomes" id="UP000073492"/>
    </source>
</evidence>
<dbReference type="EMBL" id="LFZO01000709">
    <property type="protein sequence ID" value="KXS99557.1"/>
    <property type="molecule type" value="Genomic_DNA"/>
</dbReference>
<feature type="region of interest" description="Disordered" evidence="1">
    <location>
        <begin position="223"/>
        <end position="255"/>
    </location>
</feature>
<dbReference type="AlphaFoldDB" id="A0A139HAU3"/>
<proteinExistence type="predicted"/>
<reference evidence="2 3" key="1">
    <citation type="submission" date="2015-07" db="EMBL/GenBank/DDBJ databases">
        <title>Comparative genomics of the Sigatoka disease complex on banana suggests a link between parallel evolutionary changes in Pseudocercospora fijiensis and Pseudocercospora eumusae and increased virulence on the banana host.</title>
        <authorList>
            <person name="Chang T.-C."/>
            <person name="Salvucci A."/>
            <person name="Crous P.W."/>
            <person name="Stergiopoulos I."/>
        </authorList>
    </citation>
    <scope>NUCLEOTIDE SEQUENCE [LARGE SCALE GENOMIC DNA]</scope>
    <source>
        <strain evidence="2 3">CBS 116634</strain>
    </source>
</reference>
<gene>
    <name evidence="2" type="ORF">AC579_9187</name>
</gene>
<protein>
    <submittedName>
        <fullName evidence="2">Uncharacterized protein</fullName>
    </submittedName>
</protein>
<sequence>MIQEQDLRVCLKRAATAHQEYDIRAKHYHGLVECRLNSDTHVHTGTISRVAFAKLREEQEEEAKVVLDFGRQSRLFTATAVKGWICIDRGNGDDEPIVEILKKEEFDFTMPEPFPVRDIQQPESMPEIPNSHLIPDQPQSLERRETYWIEYSKIFGMSPVSRKRCSSQVRNLYKLRTPRTTSKICHKRKAVDGIEHSIEPAKNFAAHKAPNDTLAMLATRGGEEQIQNQERSGSEHAPADQQLPGPPPSALSRPLQDRISNAEARDIIDLTDDTVEIKQETFDEADSRVSVRRAVEEEQAEEDLELELREIHIYPKETESFAEE</sequence>
<organism evidence="2 3">
    <name type="scientific">Pseudocercospora musae</name>
    <dbReference type="NCBI Taxonomy" id="113226"/>
    <lineage>
        <taxon>Eukaryota</taxon>
        <taxon>Fungi</taxon>
        <taxon>Dikarya</taxon>
        <taxon>Ascomycota</taxon>
        <taxon>Pezizomycotina</taxon>
        <taxon>Dothideomycetes</taxon>
        <taxon>Dothideomycetidae</taxon>
        <taxon>Mycosphaerellales</taxon>
        <taxon>Mycosphaerellaceae</taxon>
        <taxon>Pseudocercospora</taxon>
    </lineage>
</organism>
<name>A0A139HAU3_9PEZI</name>
<comment type="caution">
    <text evidence="2">The sequence shown here is derived from an EMBL/GenBank/DDBJ whole genome shotgun (WGS) entry which is preliminary data.</text>
</comment>
<keyword evidence="3" id="KW-1185">Reference proteome</keyword>
<evidence type="ECO:0000313" key="2">
    <source>
        <dbReference type="EMBL" id="KXS99557.1"/>
    </source>
</evidence>
<dbReference type="Proteomes" id="UP000073492">
    <property type="component" value="Unassembled WGS sequence"/>
</dbReference>
<evidence type="ECO:0000256" key="1">
    <source>
        <dbReference type="SAM" id="MobiDB-lite"/>
    </source>
</evidence>